<evidence type="ECO:0000313" key="1">
    <source>
        <dbReference type="EMBL" id="KAI5678058.1"/>
    </source>
</evidence>
<dbReference type="Proteomes" id="UP001060085">
    <property type="component" value="Linkage Group LG02"/>
</dbReference>
<sequence>MNAKTYLIITQYQRSRIADRRAYVTLACERGVDNKEEEVPRKRRGPYETKKYGCPFKLKREQMATNESWQLFVYNGRHNHKVAVYNHGHAQAARFTEKQLHQTEQFRKSYVPPRNILRFFR</sequence>
<keyword evidence="2" id="KW-1185">Reference proteome</keyword>
<gene>
    <name evidence="1" type="ORF">M9H77_09008</name>
</gene>
<accession>A0ACC0BZU8</accession>
<organism evidence="1 2">
    <name type="scientific">Catharanthus roseus</name>
    <name type="common">Madagascar periwinkle</name>
    <name type="synonym">Vinca rosea</name>
    <dbReference type="NCBI Taxonomy" id="4058"/>
    <lineage>
        <taxon>Eukaryota</taxon>
        <taxon>Viridiplantae</taxon>
        <taxon>Streptophyta</taxon>
        <taxon>Embryophyta</taxon>
        <taxon>Tracheophyta</taxon>
        <taxon>Spermatophyta</taxon>
        <taxon>Magnoliopsida</taxon>
        <taxon>eudicotyledons</taxon>
        <taxon>Gunneridae</taxon>
        <taxon>Pentapetalae</taxon>
        <taxon>asterids</taxon>
        <taxon>lamiids</taxon>
        <taxon>Gentianales</taxon>
        <taxon>Apocynaceae</taxon>
        <taxon>Rauvolfioideae</taxon>
        <taxon>Vinceae</taxon>
        <taxon>Catharanthinae</taxon>
        <taxon>Catharanthus</taxon>
    </lineage>
</organism>
<comment type="caution">
    <text evidence="1">The sequence shown here is derived from an EMBL/GenBank/DDBJ whole genome shotgun (WGS) entry which is preliminary data.</text>
</comment>
<reference evidence="2" key="1">
    <citation type="journal article" date="2023" name="Nat. Plants">
        <title>Single-cell RNA sequencing provides a high-resolution roadmap for understanding the multicellular compartmentation of specialized metabolism.</title>
        <authorList>
            <person name="Sun S."/>
            <person name="Shen X."/>
            <person name="Li Y."/>
            <person name="Li Y."/>
            <person name="Wang S."/>
            <person name="Li R."/>
            <person name="Zhang H."/>
            <person name="Shen G."/>
            <person name="Guo B."/>
            <person name="Wei J."/>
            <person name="Xu J."/>
            <person name="St-Pierre B."/>
            <person name="Chen S."/>
            <person name="Sun C."/>
        </authorList>
    </citation>
    <scope>NUCLEOTIDE SEQUENCE [LARGE SCALE GENOMIC DNA]</scope>
</reference>
<proteinExistence type="predicted"/>
<evidence type="ECO:0000313" key="2">
    <source>
        <dbReference type="Proteomes" id="UP001060085"/>
    </source>
</evidence>
<dbReference type="EMBL" id="CM044702">
    <property type="protein sequence ID" value="KAI5678058.1"/>
    <property type="molecule type" value="Genomic_DNA"/>
</dbReference>
<protein>
    <submittedName>
        <fullName evidence="1">Uncharacterized protein</fullName>
    </submittedName>
</protein>
<name>A0ACC0BZU8_CATRO</name>